<proteinExistence type="predicted"/>
<dbReference type="Proteomes" id="UP000550729">
    <property type="component" value="Unassembled WGS sequence"/>
</dbReference>
<gene>
    <name evidence="1" type="ORF">HH308_10010</name>
</gene>
<name>A0A848KS96_9ACTN</name>
<evidence type="ECO:0000313" key="2">
    <source>
        <dbReference type="Proteomes" id="UP000550729"/>
    </source>
</evidence>
<dbReference type="EMBL" id="JABBNB010000008">
    <property type="protein sequence ID" value="NMO01546.1"/>
    <property type="molecule type" value="Genomic_DNA"/>
</dbReference>
<keyword evidence="2" id="KW-1185">Reference proteome</keyword>
<accession>A0A848KS96</accession>
<organism evidence="1 2">
    <name type="scientific">Gordonia asplenii</name>
    <dbReference type="NCBI Taxonomy" id="2725283"/>
    <lineage>
        <taxon>Bacteria</taxon>
        <taxon>Bacillati</taxon>
        <taxon>Actinomycetota</taxon>
        <taxon>Actinomycetes</taxon>
        <taxon>Mycobacteriales</taxon>
        <taxon>Gordoniaceae</taxon>
        <taxon>Gordonia</taxon>
    </lineage>
</organism>
<dbReference type="InterPro" id="IPR021391">
    <property type="entry name" value="DUF3027"/>
</dbReference>
<reference evidence="1 2" key="1">
    <citation type="submission" date="2020-04" db="EMBL/GenBank/DDBJ databases">
        <title>Gordonia sp. nov. TBRC 11910.</title>
        <authorList>
            <person name="Suriyachadkun C."/>
        </authorList>
    </citation>
    <scope>NUCLEOTIDE SEQUENCE [LARGE SCALE GENOMIC DNA]</scope>
    <source>
        <strain evidence="1 2">TBRC 11910</strain>
    </source>
</reference>
<dbReference type="Pfam" id="PF11228">
    <property type="entry name" value="DUF3027"/>
    <property type="match status" value="1"/>
</dbReference>
<evidence type="ECO:0000313" key="1">
    <source>
        <dbReference type="EMBL" id="NMO01546.1"/>
    </source>
</evidence>
<protein>
    <submittedName>
        <fullName evidence="1">DUF3027 domain-containing protein</fullName>
    </submittedName>
</protein>
<sequence length="258" mass="26845">MSSVLENDRLSAAVEVARDALIADGQYPGKHVASTVEGDCAVAHYFAADVPGYHGWQWCVVVAGAPDSDDVTVSEVALLPSNGALLAPSWVPWSERVRSGDLSPGDLLAAPADDPRLVPNQIDTGDEFRFESEQVDPDDIASVAGELGLGRKRVLSAQGRADTAQRWFDGDFGPRSEMALAARHQCASCGFYAPLAGSLRAAFGACTNEYAADGRIVSAEYGCGAHSDVPAPSGDGSPAFDAYDDGVVEIVADATTGA</sequence>
<comment type="caution">
    <text evidence="1">The sequence shown here is derived from an EMBL/GenBank/DDBJ whole genome shotgun (WGS) entry which is preliminary data.</text>
</comment>
<dbReference type="AlphaFoldDB" id="A0A848KS96"/>